<feature type="compositionally biased region" description="Basic and acidic residues" evidence="1">
    <location>
        <begin position="89"/>
        <end position="98"/>
    </location>
</feature>
<feature type="region of interest" description="Disordered" evidence="1">
    <location>
        <begin position="89"/>
        <end position="108"/>
    </location>
</feature>
<evidence type="ECO:0000313" key="3">
    <source>
        <dbReference type="Proteomes" id="UP000033956"/>
    </source>
</evidence>
<dbReference type="RefSeq" id="WP_045277009.1">
    <property type="nucleotide sequence ID" value="NZ_BAAAUP010000013.1"/>
</dbReference>
<proteinExistence type="predicted"/>
<dbReference type="PATRIC" id="fig|92835.4.peg.3149"/>
<accession>A0A0M2H219</accession>
<name>A0A0M2H219_9MICO</name>
<comment type="caution">
    <text evidence="2">The sequence shown here is derived from an EMBL/GenBank/DDBJ whole genome shotgun (WGS) entry which is preliminary data.</text>
</comment>
<dbReference type="STRING" id="92835.RS81_03121"/>
<keyword evidence="3" id="KW-1185">Reference proteome</keyword>
<dbReference type="OrthoDB" id="5068909at2"/>
<evidence type="ECO:0000256" key="1">
    <source>
        <dbReference type="SAM" id="MobiDB-lite"/>
    </source>
</evidence>
<dbReference type="EMBL" id="JYIZ01000056">
    <property type="protein sequence ID" value="KJL38123.1"/>
    <property type="molecule type" value="Genomic_DNA"/>
</dbReference>
<reference evidence="2 3" key="1">
    <citation type="submission" date="2015-02" db="EMBL/GenBank/DDBJ databases">
        <title>Draft genome sequences of ten Microbacterium spp. with emphasis on heavy metal contaminated environments.</title>
        <authorList>
            <person name="Corretto E."/>
        </authorList>
    </citation>
    <scope>NUCLEOTIDE SEQUENCE [LARGE SCALE GENOMIC DNA]</scope>
    <source>
        <strain evidence="2 3">DSM 12510</strain>
    </source>
</reference>
<dbReference type="AlphaFoldDB" id="A0A0M2H219"/>
<sequence length="212" mass="22356">MTFLARFRRKPYRAVTEEEQVGRYLYLLGTLPASVIESAHATAFAQVPPERRREMFDQLRPFMSEAEQRSASDDPVVLARVLRRMEERRAARAEESDGVRATQPATTQTATLTGDAADAMGDPRSVLFSAGVMALVAQQFLVSSAVATYFTVGGGSVGIANEPTWVGDTYAPETSFDGGMSGADFGGGFDGGALGGFEGGMGGGFDGGGGSF</sequence>
<protein>
    <submittedName>
        <fullName evidence="2">Uncharacterized protein</fullName>
    </submittedName>
</protein>
<dbReference type="Proteomes" id="UP000033956">
    <property type="component" value="Unassembled WGS sequence"/>
</dbReference>
<gene>
    <name evidence="2" type="ORF">RS81_03121</name>
</gene>
<evidence type="ECO:0000313" key="2">
    <source>
        <dbReference type="EMBL" id="KJL38123.1"/>
    </source>
</evidence>
<organism evidence="2 3">
    <name type="scientific">Microbacterium terrae</name>
    <dbReference type="NCBI Taxonomy" id="69369"/>
    <lineage>
        <taxon>Bacteria</taxon>
        <taxon>Bacillati</taxon>
        <taxon>Actinomycetota</taxon>
        <taxon>Actinomycetes</taxon>
        <taxon>Micrococcales</taxon>
        <taxon>Microbacteriaceae</taxon>
        <taxon>Microbacterium</taxon>
    </lineage>
</organism>